<dbReference type="Pfam" id="PF02646">
    <property type="entry name" value="RmuC"/>
    <property type="match status" value="1"/>
</dbReference>
<organism evidence="7 8">
    <name type="scientific">Qipengyuania flava</name>
    <dbReference type="NCBI Taxonomy" id="192812"/>
    <lineage>
        <taxon>Bacteria</taxon>
        <taxon>Pseudomonadati</taxon>
        <taxon>Pseudomonadota</taxon>
        <taxon>Alphaproteobacteria</taxon>
        <taxon>Sphingomonadales</taxon>
        <taxon>Erythrobacteraceae</taxon>
        <taxon>Qipengyuania</taxon>
    </lineage>
</organism>
<dbReference type="GO" id="GO:0006310">
    <property type="term" value="P:DNA recombination"/>
    <property type="evidence" value="ECO:0007669"/>
    <property type="project" value="UniProtKB-KW"/>
</dbReference>
<evidence type="ECO:0000256" key="3">
    <source>
        <dbReference type="ARBA" id="ARBA00021840"/>
    </source>
</evidence>
<reference evidence="7 8" key="1">
    <citation type="submission" date="2019-01" db="EMBL/GenBank/DDBJ databases">
        <title>Complete genome sequence of Erythrobacter flavus KJ5.</title>
        <authorList>
            <person name="Kanesaki Y."/>
            <person name="Brotosudarmo T."/>
            <person name="Moriuchi R."/>
            <person name="Awai K."/>
        </authorList>
    </citation>
    <scope>NUCLEOTIDE SEQUENCE [LARGE SCALE GENOMIC DNA]</scope>
    <source>
        <strain evidence="7 8">KJ5</strain>
    </source>
</reference>
<name>A0A3T1CHB2_9SPHN</name>
<dbReference type="InterPro" id="IPR003798">
    <property type="entry name" value="DNA_recombination_RmuC"/>
</dbReference>
<keyword evidence="4 6" id="KW-0175">Coiled coil</keyword>
<comment type="function">
    <text evidence="1">Involved in DNA recombination.</text>
</comment>
<evidence type="ECO:0000313" key="8">
    <source>
        <dbReference type="Proteomes" id="UP000290057"/>
    </source>
</evidence>
<gene>
    <name evidence="7" type="ORF">EKJ_11400</name>
</gene>
<evidence type="ECO:0000313" key="7">
    <source>
        <dbReference type="EMBL" id="BBI20293.1"/>
    </source>
</evidence>
<dbReference type="AlphaFoldDB" id="A0A3T1CHB2"/>
<dbReference type="Proteomes" id="UP000290057">
    <property type="component" value="Chromosome"/>
</dbReference>
<dbReference type="PANTHER" id="PTHR30563:SF0">
    <property type="entry name" value="DNA RECOMBINATION PROTEIN RMUC"/>
    <property type="match status" value="1"/>
</dbReference>
<dbReference type="RefSeq" id="WP_130586209.1">
    <property type="nucleotide sequence ID" value="NZ_AP019389.1"/>
</dbReference>
<keyword evidence="8" id="KW-1185">Reference proteome</keyword>
<keyword evidence="5" id="KW-0233">DNA recombination</keyword>
<proteinExistence type="inferred from homology"/>
<evidence type="ECO:0000256" key="2">
    <source>
        <dbReference type="ARBA" id="ARBA00009840"/>
    </source>
</evidence>
<dbReference type="PANTHER" id="PTHR30563">
    <property type="entry name" value="DNA RECOMBINATION PROTEIN RMUC"/>
    <property type="match status" value="1"/>
</dbReference>
<dbReference type="EMBL" id="AP019389">
    <property type="protein sequence ID" value="BBI20293.1"/>
    <property type="molecule type" value="Genomic_DNA"/>
</dbReference>
<comment type="similarity">
    <text evidence="2">Belongs to the RmuC family.</text>
</comment>
<protein>
    <recommendedName>
        <fullName evidence="3">DNA recombination protein RmuC homolog</fullName>
    </recommendedName>
</protein>
<accession>A0A3T1CHB2</accession>
<feature type="coiled-coil region" evidence="6">
    <location>
        <begin position="166"/>
        <end position="193"/>
    </location>
</feature>
<evidence type="ECO:0000256" key="6">
    <source>
        <dbReference type="SAM" id="Coils"/>
    </source>
</evidence>
<evidence type="ECO:0000256" key="5">
    <source>
        <dbReference type="ARBA" id="ARBA00023172"/>
    </source>
</evidence>
<evidence type="ECO:0000256" key="4">
    <source>
        <dbReference type="ARBA" id="ARBA00023054"/>
    </source>
</evidence>
<evidence type="ECO:0000256" key="1">
    <source>
        <dbReference type="ARBA" id="ARBA00003416"/>
    </source>
</evidence>
<sequence>MDPTLFALLAIVLGLALGYFLGHRFGSAPVRDWQARHGESEARAKELDEKFRQAIVDLENASVRAERADTLDGELRDARRQHEAAMEELRRSNGALSAELATLKEKTANFDEQKRLLIEAREELLKEFQNTGSAVLSKAQEAFLERANERLGHSEKTSEAKIRELLQPVGDRLKKYEDQVAALEEKRTNAFSSLAAQIEQMRLGQEEVRREAQRLGNSLTNAPKARGRWGERALQNVLEQCGLSEHTDFNLEHSIDTDEGRLRPDAVVHVPGQKKLVIDAKVSLNAYQAAFEADDENDRVRHLDLHAKSMRGHVQTLGSKSYQSQFDDTPDYVVMFVPGEHFVAAALEHDPELWDFAFRNKVLLATPTNLVAIARTVAQVWRQDKMADEARAIGAMGAELYDRLRAASEHLKRVGGGLESAVNNYNKFVGSFERNVLSSGRRMAEKGVEIGKAEIPDVPLVEATPRYNADDAAQIEDANT</sequence>
<feature type="coiled-coil region" evidence="6">
    <location>
        <begin position="30"/>
        <end position="123"/>
    </location>
</feature>